<name>A0AAE4JV36_9CYAN</name>
<dbReference type="RefSeq" id="WP_322876918.1">
    <property type="nucleotide sequence ID" value="NZ_JAVMIP010000001.1"/>
</dbReference>
<dbReference type="AlphaFoldDB" id="A0AAE4JV36"/>
<keyword evidence="3" id="KW-0131">Cell cycle</keyword>
<proteinExistence type="predicted"/>
<keyword evidence="2" id="KW-0717">Septation</keyword>
<evidence type="ECO:0000313" key="6">
    <source>
        <dbReference type="Proteomes" id="UP001268256"/>
    </source>
</evidence>
<dbReference type="InterPro" id="IPR007561">
    <property type="entry name" value="Cell_div_SepF/SepF-rel"/>
</dbReference>
<evidence type="ECO:0000256" key="1">
    <source>
        <dbReference type="ARBA" id="ARBA00022618"/>
    </source>
</evidence>
<dbReference type="PANTHER" id="PTHR35798:SF1">
    <property type="entry name" value="CELL DIVISION PROTEIN SEPF"/>
    <property type="match status" value="1"/>
</dbReference>
<evidence type="ECO:0000256" key="2">
    <source>
        <dbReference type="ARBA" id="ARBA00023210"/>
    </source>
</evidence>
<dbReference type="Pfam" id="PF04472">
    <property type="entry name" value="SepF"/>
    <property type="match status" value="1"/>
</dbReference>
<dbReference type="InterPro" id="IPR023052">
    <property type="entry name" value="Cell_div_SepF"/>
</dbReference>
<comment type="function">
    <text evidence="4">Cell division protein that is part of the divisome complex and is recruited early to the Z-ring. Probably stimulates Z-ring formation, perhaps through the cross-linking of FtsZ protofilaments. Its function overlaps with FtsA.</text>
</comment>
<keyword evidence="1 5" id="KW-0132">Cell division</keyword>
<keyword evidence="6" id="KW-1185">Reference proteome</keyword>
<protein>
    <submittedName>
        <fullName evidence="5">Cell division protein SepF</fullName>
    </submittedName>
</protein>
<dbReference type="GO" id="GO:0000917">
    <property type="term" value="P:division septum assembly"/>
    <property type="evidence" value="ECO:0007669"/>
    <property type="project" value="UniProtKB-KW"/>
</dbReference>
<dbReference type="Gene3D" id="3.30.110.150">
    <property type="entry name" value="SepF-like protein"/>
    <property type="match status" value="1"/>
</dbReference>
<organism evidence="5 6">
    <name type="scientific">Pseudocalidococcus azoricus BACA0444</name>
    <dbReference type="NCBI Taxonomy" id="2918990"/>
    <lineage>
        <taxon>Bacteria</taxon>
        <taxon>Bacillati</taxon>
        <taxon>Cyanobacteriota</taxon>
        <taxon>Cyanophyceae</taxon>
        <taxon>Acaryochloridales</taxon>
        <taxon>Thermosynechococcaceae</taxon>
        <taxon>Pseudocalidococcus</taxon>
        <taxon>Pseudocalidococcus azoricus</taxon>
    </lineage>
</organism>
<evidence type="ECO:0000256" key="4">
    <source>
        <dbReference type="ARBA" id="ARBA00044936"/>
    </source>
</evidence>
<evidence type="ECO:0000256" key="3">
    <source>
        <dbReference type="ARBA" id="ARBA00023306"/>
    </source>
</evidence>
<dbReference type="EMBL" id="JAVMIP010000001">
    <property type="protein sequence ID" value="MDS3859616.1"/>
    <property type="molecule type" value="Genomic_DNA"/>
</dbReference>
<gene>
    <name evidence="5" type="ORF">RIF25_02225</name>
</gene>
<dbReference type="InterPro" id="IPR038594">
    <property type="entry name" value="SepF-like_sf"/>
</dbReference>
<evidence type="ECO:0000313" key="5">
    <source>
        <dbReference type="EMBL" id="MDS3859616.1"/>
    </source>
</evidence>
<accession>A0AAE4JV36</accession>
<dbReference type="Proteomes" id="UP001268256">
    <property type="component" value="Unassembled WGS sequence"/>
</dbReference>
<dbReference type="PANTHER" id="PTHR35798">
    <property type="entry name" value="CELL DIVISION PROTEIN SEPF"/>
    <property type="match status" value="1"/>
</dbReference>
<comment type="caution">
    <text evidence="5">The sequence shown here is derived from an EMBL/GenBank/DDBJ whole genome shotgun (WGS) entry which is preliminary data.</text>
</comment>
<reference evidence="6" key="1">
    <citation type="submission" date="2023-07" db="EMBL/GenBank/DDBJ databases">
        <authorList>
            <person name="Luz R."/>
            <person name="Cordeiro R."/>
            <person name="Fonseca A."/>
            <person name="Goncalves V."/>
        </authorList>
    </citation>
    <scope>NUCLEOTIDE SEQUENCE [LARGE SCALE GENOMIC DNA]</scope>
    <source>
        <strain evidence="6">BACA0444</strain>
    </source>
</reference>
<sequence>MNDVLSLSRGLSGLNSGYEVVIVKPRALSDTTLIVQALRADKAVILNLEDLEISEAQRISDFAAGSTYAINGHQTRLGEAVFLFTPNVIAIQTPNSQTATPATGAPAPQPVS</sequence>